<dbReference type="InterPro" id="IPR023996">
    <property type="entry name" value="TonB-dep_OMP_SusC/RagA"/>
</dbReference>
<dbReference type="Gene3D" id="2.170.130.10">
    <property type="entry name" value="TonB-dependent receptor, plug domain"/>
    <property type="match status" value="1"/>
</dbReference>
<dbReference type="EMBL" id="CP083685">
    <property type="protein sequence ID" value="UYU89045.1"/>
    <property type="molecule type" value="Genomic_DNA"/>
</dbReference>
<dbReference type="InterPro" id="IPR023997">
    <property type="entry name" value="TonB-dep_OMP_SusC/RagA_CS"/>
</dbReference>
<dbReference type="InterPro" id="IPR039426">
    <property type="entry name" value="TonB-dep_rcpt-like"/>
</dbReference>
<evidence type="ECO:0000256" key="1">
    <source>
        <dbReference type="ARBA" id="ARBA00004571"/>
    </source>
</evidence>
<dbReference type="Proteomes" id="UP000460317">
    <property type="component" value="Unassembled WGS sequence"/>
</dbReference>
<dbReference type="KEGG" id="btho:Btheta7330_04499"/>
<protein>
    <submittedName>
        <fullName evidence="12">TonB-dependent receptor</fullName>
    </submittedName>
</protein>
<keyword evidence="6 7" id="KW-0998">Cell outer membrane</keyword>
<evidence type="ECO:0000313" key="10">
    <source>
        <dbReference type="EMBL" id="KAB4453108.1"/>
    </source>
</evidence>
<sequence length="1041" mass="117004">MNNIQKYIVLLLTVMLLVPDSAWAQENKQEFVIKGVVEDNLGPVAGASIVAKNQPGVGTITNLDGEFTIKVGAYDVLQVTFIGYQTVEIPVLSIKDRNNLKVKIVEDNRKIDEVVITASGIQKKKTLTGAITNVDIKQLNAPGANLSNALAGVVPGIIAMQTSGEPGENMSEFWIRGMSTFGAKSGALILVDGVERSFNEIPVEDIESFSVLKDASATAIYGQRGANGVVLITTKRGEKGKVKINVKTGFSWNTPVKVPEYANAYDWASLANEALEGRYESPLYTSEEMNIIRYGLDSDLYPNVDWRDLMLKSGAPSYYANINFSGGSDNVRYFVSGQYTSEDGRYRTSSSENKYNTNTTYERWNYRANVDMNLTRSTILKVSVGGWLVNRNSPQSDADDIWKSFAYYTPLSSPRKWSTGQWPVVNGMTTPEYQMTQTGYRTIWESKVESSVALDQDLSFITKGLKFSGVFAFDTYNKNTIRRSKAQELWSAEYSRDANGNLVLKRVQNAAAMSQKKIVEGDKRYYLQASLDYSRLFAQKHRVGVFAMVYQQETTDVNFDESDLMGSIPHRNLAYSGRFTYAFQDKYMAEFNWGYTGSENFEHGKQFGFFPAVSAGWVVSEESFVKKAMPWLDLFKIRASYGEVGNDQLRTSLTDDKTRRFPYISLVSTDDGGSYTFGEFGTNKVQGYRIKTLGTSNLTWEVAKKYDIGVDFSIFNGKVTGTVDYFVDKRDDIFMQRNQMPLTTGLADQTPMANVGKMKSVGWDGNIAFTQQIGQVSLQLRGNFTYQKTDILDMDEAANELWYKMNKGFQLNQSRGFIALGLFKDQEDIDRSPSQASLANKTILPGDIKYKDVNGDGVITTDDEVPLGYRQQPGLQYGIGLSASWKNWNFSMLLQGTGKCDFFVGGSGPHAFHDGRTGNILQVMVDGNRWIPKEISGTEATENPNADWPRLTYGNNNMNNRASTFWLKDRKYLRLRNVELSYDFPQVWTRKFLVSNLRLGFIGQNLFTWAPFDWWDPEGTNESGSSYPINKTFSCYLQFSF</sequence>
<dbReference type="FunFam" id="2.170.130.10:FF:000003">
    <property type="entry name" value="SusC/RagA family TonB-linked outer membrane protein"/>
    <property type="match status" value="1"/>
</dbReference>
<evidence type="ECO:0000256" key="4">
    <source>
        <dbReference type="ARBA" id="ARBA00022692"/>
    </source>
</evidence>
<keyword evidence="12" id="KW-0675">Receptor</keyword>
<evidence type="ECO:0000313" key="14">
    <source>
        <dbReference type="Proteomes" id="UP000284785"/>
    </source>
</evidence>
<dbReference type="InterPro" id="IPR036942">
    <property type="entry name" value="Beta-barrel_TonB_sf"/>
</dbReference>
<dbReference type="RefSeq" id="WP_022470863.1">
    <property type="nucleotide sequence ID" value="NZ_BQNN01000001.1"/>
</dbReference>
<dbReference type="Gene3D" id="2.40.170.20">
    <property type="entry name" value="TonB-dependent receptor, beta-barrel domain"/>
    <property type="match status" value="1"/>
</dbReference>
<dbReference type="NCBIfam" id="TIGR04056">
    <property type="entry name" value="OMP_RagA_SusC"/>
    <property type="match status" value="1"/>
</dbReference>
<dbReference type="PROSITE" id="PS52016">
    <property type="entry name" value="TONB_DEPENDENT_REC_3"/>
    <property type="match status" value="1"/>
</dbReference>
<feature type="chain" id="PRO_5043127092" evidence="8">
    <location>
        <begin position="25"/>
        <end position="1041"/>
    </location>
</feature>
<evidence type="ECO:0000256" key="8">
    <source>
        <dbReference type="SAM" id="SignalP"/>
    </source>
</evidence>
<evidence type="ECO:0000256" key="5">
    <source>
        <dbReference type="ARBA" id="ARBA00023136"/>
    </source>
</evidence>
<evidence type="ECO:0000256" key="2">
    <source>
        <dbReference type="ARBA" id="ARBA00022448"/>
    </source>
</evidence>
<reference evidence="11" key="3">
    <citation type="submission" date="2021-02" db="EMBL/GenBank/DDBJ databases">
        <title>Infant gut strain persistence is associated with maternal origin, phylogeny, and functional potential including surface adhesion and iron acquisition.</title>
        <authorList>
            <person name="Lou Y.C."/>
        </authorList>
    </citation>
    <scope>NUCLEOTIDE SEQUENCE</scope>
    <source>
        <strain evidence="11">L3_082_243G1_dasL3_082_243G1_maxbin2.maxbin.015s ta_sub</strain>
    </source>
</reference>
<dbReference type="InterPro" id="IPR012910">
    <property type="entry name" value="Plug_dom"/>
</dbReference>
<keyword evidence="5 7" id="KW-0472">Membrane</keyword>
<comment type="subcellular location">
    <subcellularLocation>
        <location evidence="1 7">Cell outer membrane</location>
        <topology evidence="1 7">Multi-pass membrane protein</topology>
    </subcellularLocation>
</comment>
<keyword evidence="2 7" id="KW-0813">Transport</keyword>
<evidence type="ECO:0000256" key="3">
    <source>
        <dbReference type="ARBA" id="ARBA00022452"/>
    </source>
</evidence>
<evidence type="ECO:0000313" key="12">
    <source>
        <dbReference type="EMBL" id="RHD91020.1"/>
    </source>
</evidence>
<proteinExistence type="inferred from homology"/>
<reference evidence="12 14" key="1">
    <citation type="submission" date="2018-08" db="EMBL/GenBank/DDBJ databases">
        <title>A genome reference for cultivated species of the human gut microbiota.</title>
        <authorList>
            <person name="Zou Y."/>
            <person name="Xue W."/>
            <person name="Luo G."/>
        </authorList>
    </citation>
    <scope>NUCLEOTIDE SEQUENCE [LARGE SCALE GENOMIC DNA]</scope>
    <source>
        <strain evidence="12 14">AM30-26</strain>
    </source>
</reference>
<dbReference type="SUPFAM" id="SSF49464">
    <property type="entry name" value="Carboxypeptidase regulatory domain-like"/>
    <property type="match status" value="1"/>
</dbReference>
<dbReference type="NCBIfam" id="TIGR04057">
    <property type="entry name" value="SusC_RagA_signa"/>
    <property type="match status" value="1"/>
</dbReference>
<keyword evidence="8" id="KW-0732">Signal</keyword>
<feature type="signal peptide" evidence="8">
    <location>
        <begin position="1"/>
        <end position="24"/>
    </location>
</feature>
<comment type="similarity">
    <text evidence="7">Belongs to the TonB-dependent receptor family.</text>
</comment>
<evidence type="ECO:0000256" key="6">
    <source>
        <dbReference type="ARBA" id="ARBA00023237"/>
    </source>
</evidence>
<dbReference type="InterPro" id="IPR037066">
    <property type="entry name" value="Plug_dom_sf"/>
</dbReference>
<dbReference type="Proteomes" id="UP001162960">
    <property type="component" value="Chromosome"/>
</dbReference>
<feature type="domain" description="TonB-dependent receptor plug" evidence="9">
    <location>
        <begin position="124"/>
        <end position="229"/>
    </location>
</feature>
<keyword evidence="4 7" id="KW-0812">Transmembrane</keyword>
<evidence type="ECO:0000256" key="7">
    <source>
        <dbReference type="PROSITE-ProRule" id="PRU01360"/>
    </source>
</evidence>
<evidence type="ECO:0000313" key="15">
    <source>
        <dbReference type="Proteomes" id="UP000460317"/>
    </source>
</evidence>
<reference evidence="10 15" key="2">
    <citation type="journal article" date="2019" name="Nat. Med.">
        <title>A library of human gut bacterial isolates paired with longitudinal multiomics data enables mechanistic microbiome research.</title>
        <authorList>
            <person name="Poyet M."/>
            <person name="Groussin M."/>
            <person name="Gibbons S.M."/>
            <person name="Avila-Pacheco J."/>
            <person name="Jiang X."/>
            <person name="Kearney S.M."/>
            <person name="Perrotta A.R."/>
            <person name="Berdy B."/>
            <person name="Zhao S."/>
            <person name="Lieberman T.D."/>
            <person name="Swanson P.K."/>
            <person name="Smith M."/>
            <person name="Roesemann S."/>
            <person name="Alexander J.E."/>
            <person name="Rich S.A."/>
            <person name="Livny J."/>
            <person name="Vlamakis H."/>
            <person name="Clish C."/>
            <person name="Bullock K."/>
            <person name="Deik A."/>
            <person name="Scott J."/>
            <person name="Pierce K.A."/>
            <person name="Xavier R.J."/>
            <person name="Alm E.J."/>
        </authorList>
    </citation>
    <scope>NUCLEOTIDE SEQUENCE [LARGE SCALE GENOMIC DNA]</scope>
    <source>
        <strain evidence="10 15">BIOML-A165</strain>
    </source>
</reference>
<dbReference type="Proteomes" id="UP000284785">
    <property type="component" value="Unassembled WGS sequence"/>
</dbReference>
<name>A0A0P0EWU4_BACT4</name>
<dbReference type="EMBL" id="QSJP01000002">
    <property type="protein sequence ID" value="RHD91020.1"/>
    <property type="molecule type" value="Genomic_DNA"/>
</dbReference>
<keyword evidence="3 7" id="KW-1134">Transmembrane beta strand</keyword>
<dbReference type="SUPFAM" id="SSF56935">
    <property type="entry name" value="Porins"/>
    <property type="match status" value="1"/>
</dbReference>
<dbReference type="Pfam" id="PF13715">
    <property type="entry name" value="CarbopepD_reg_2"/>
    <property type="match status" value="1"/>
</dbReference>
<evidence type="ECO:0000313" key="13">
    <source>
        <dbReference type="EMBL" id="UYU89045.1"/>
    </source>
</evidence>
<gene>
    <name evidence="12" type="ORF">DW780_03435</name>
    <name evidence="10" type="ORF">GAN93_08245</name>
    <name evidence="11" type="ORF">KHY35_22185</name>
    <name evidence="13" type="ORF">KQP74_13900</name>
</gene>
<dbReference type="EMBL" id="JAGZEE010000051">
    <property type="protein sequence ID" value="MBS5413385.1"/>
    <property type="molecule type" value="Genomic_DNA"/>
</dbReference>
<dbReference type="AlphaFoldDB" id="A0A0P0EWU4"/>
<dbReference type="Pfam" id="PF07715">
    <property type="entry name" value="Plug"/>
    <property type="match status" value="1"/>
</dbReference>
<dbReference type="GO" id="GO:0009279">
    <property type="term" value="C:cell outer membrane"/>
    <property type="evidence" value="ECO:0007669"/>
    <property type="project" value="UniProtKB-SubCell"/>
</dbReference>
<dbReference type="Proteomes" id="UP000782901">
    <property type="component" value="Unassembled WGS sequence"/>
</dbReference>
<dbReference type="EMBL" id="WCSB01000006">
    <property type="protein sequence ID" value="KAB4453108.1"/>
    <property type="molecule type" value="Genomic_DNA"/>
</dbReference>
<dbReference type="InterPro" id="IPR008969">
    <property type="entry name" value="CarboxyPept-like_regulatory"/>
</dbReference>
<accession>A0A0P0EWU4</accession>
<evidence type="ECO:0000259" key="9">
    <source>
        <dbReference type="Pfam" id="PF07715"/>
    </source>
</evidence>
<reference evidence="13" key="4">
    <citation type="submission" date="2021-06" db="EMBL/GenBank/DDBJ databases">
        <title>Interrogation of the integrated mobile genetic elements in gut-associated Bacteroides with a consensus prediction approach.</title>
        <authorList>
            <person name="Campbell D.E."/>
            <person name="Leigh J.R."/>
            <person name="Kim T."/>
            <person name="England W."/>
            <person name="Whitaker R.J."/>
            <person name="Degnan P.H."/>
        </authorList>
    </citation>
    <scope>NUCLEOTIDE SEQUENCE</scope>
    <source>
        <strain evidence="13">VPI-3443</strain>
    </source>
</reference>
<organism evidence="12 14">
    <name type="scientific">Bacteroides thetaiotaomicron</name>
    <dbReference type="NCBI Taxonomy" id="818"/>
    <lineage>
        <taxon>Bacteria</taxon>
        <taxon>Pseudomonadati</taxon>
        <taxon>Bacteroidota</taxon>
        <taxon>Bacteroidia</taxon>
        <taxon>Bacteroidales</taxon>
        <taxon>Bacteroidaceae</taxon>
        <taxon>Bacteroides</taxon>
    </lineage>
</organism>
<evidence type="ECO:0000313" key="11">
    <source>
        <dbReference type="EMBL" id="MBS5413385.1"/>
    </source>
</evidence>